<dbReference type="GO" id="GO:0003713">
    <property type="term" value="F:transcription coactivator activity"/>
    <property type="evidence" value="ECO:0007669"/>
    <property type="project" value="InterPro"/>
</dbReference>
<dbReference type="GO" id="GO:0005643">
    <property type="term" value="C:nuclear pore"/>
    <property type="evidence" value="ECO:0007669"/>
    <property type="project" value="InterPro"/>
</dbReference>
<sequence length="693" mass="77627">MCINEGLATSRRYPGLCEIPPTSAGVDYRDLMCTAPATTPIDQLQLQLAPASAPVNKPPPPPPLPSSGSPLLAPVLPATSPVLQPPPIFPPPSPPAPAPTPQIGDMVLRGMQSPLAGLAKLLGHPRDHNDVLAAFISVNKQLVALGEKDRLRQELHERLQNSQIRTELENQVRQIIRESGGVDNVNLETLFERIRGRSIYPVSEDGLTSEESSDAFQPIANEEVMPKGEYGDSEDEEVVNRAAELFGFGWKTPKKNKSTLRTPLKTPTSVASKQRLNKTPNKTPLKTPDRGRKSTTAQTPQTVRRQLRNKIVKVTSQVLEGNSDAESDGSESDSSSDDEENLKQIKLKAAKNQMDISVNTEDYFLAQSSAVHTSDRTLNRLNNPRLSQEAVDSLMENFDDCHSKEKILLMKEYQQQFLQWFFLLREGFNILVYGLGSKRYLIDEFRTRLLDGKNVIVVNGYFPGLTIKEIFNSLTDGILEHSGGFSTPVEQLEFIEQEFTNSKVEAYIIIHNMDGPSLQFSREQEILCRLAAAPGLHVVASTDHINTPLLWDQRKLSQAKFVYFDCTTFAPYSEEISYENSLLVQQSSTLGLASLVHVFASLTFNAKAIFILIAQRQLENNNDTNYHGFPFHELYSDCRDKMLVNSDLTLRAQLTEFKDHKLLRMRRTADGTEVLHIPLENNQLEEFVQKHQE</sequence>
<keyword evidence="4 6" id="KW-0235">DNA replication</keyword>
<evidence type="ECO:0000256" key="1">
    <source>
        <dbReference type="ARBA" id="ARBA00004123"/>
    </source>
</evidence>
<dbReference type="Pfam" id="PF24882">
    <property type="entry name" value="WHD_ORC2"/>
    <property type="match status" value="1"/>
</dbReference>
<organism evidence="10">
    <name type="scientific">Daphnia pulex</name>
    <name type="common">Water flea</name>
    <dbReference type="NCBI Taxonomy" id="6669"/>
    <lineage>
        <taxon>Eukaryota</taxon>
        <taxon>Metazoa</taxon>
        <taxon>Ecdysozoa</taxon>
        <taxon>Arthropoda</taxon>
        <taxon>Crustacea</taxon>
        <taxon>Branchiopoda</taxon>
        <taxon>Diplostraca</taxon>
        <taxon>Cladocera</taxon>
        <taxon>Anomopoda</taxon>
        <taxon>Daphniidae</taxon>
        <taxon>Daphnia</taxon>
    </lineage>
</organism>
<feature type="region of interest" description="Disordered" evidence="7">
    <location>
        <begin position="251"/>
        <end position="341"/>
    </location>
</feature>
<comment type="subcellular location">
    <subcellularLocation>
        <location evidence="1 6">Nucleus</location>
    </subcellularLocation>
</comment>
<dbReference type="InterPro" id="IPR038212">
    <property type="entry name" value="TF_EnY2_sf"/>
</dbReference>
<evidence type="ECO:0000313" key="10">
    <source>
        <dbReference type="EMBL" id="SVE84436.1"/>
    </source>
</evidence>
<dbReference type="GO" id="GO:0006260">
    <property type="term" value="P:DNA replication"/>
    <property type="evidence" value="ECO:0007669"/>
    <property type="project" value="UniProtKB-UniRule"/>
</dbReference>
<dbReference type="Pfam" id="PF10163">
    <property type="entry name" value="EnY2"/>
    <property type="match status" value="1"/>
</dbReference>
<reference evidence="10" key="1">
    <citation type="submission" date="2018-08" db="EMBL/GenBank/DDBJ databases">
        <authorList>
            <person name="Cornetti L."/>
        </authorList>
    </citation>
    <scope>NUCLEOTIDE SEQUENCE</scope>
    <source>
        <strain evidence="10">PA42</strain>
    </source>
</reference>
<evidence type="ECO:0000256" key="7">
    <source>
        <dbReference type="SAM" id="MobiDB-lite"/>
    </source>
</evidence>
<evidence type="ECO:0000256" key="2">
    <source>
        <dbReference type="ARBA" id="ARBA00007421"/>
    </source>
</evidence>
<dbReference type="AlphaFoldDB" id="A0A4Y7MUL9"/>
<comment type="subunit">
    <text evidence="6">Component of the origin recognition complex (ORC).</text>
</comment>
<dbReference type="OrthoDB" id="20198at2759"/>
<evidence type="ECO:0000259" key="9">
    <source>
        <dbReference type="Pfam" id="PF24882"/>
    </source>
</evidence>
<name>A0A4Y7MUL9_DAPPU</name>
<dbReference type="GO" id="GO:0000124">
    <property type="term" value="C:SAGA complex"/>
    <property type="evidence" value="ECO:0007669"/>
    <property type="project" value="InterPro"/>
</dbReference>
<protein>
    <recommendedName>
        <fullName evidence="3 6">Origin recognition complex subunit 2</fullName>
    </recommendedName>
</protein>
<dbReference type="PANTHER" id="PTHR14052:SF0">
    <property type="entry name" value="ORIGIN RECOGNITION COMPLEX SUBUNIT 2"/>
    <property type="match status" value="1"/>
</dbReference>
<dbReference type="InterPro" id="IPR018783">
    <property type="entry name" value="TF_ENY2"/>
</dbReference>
<evidence type="ECO:0000256" key="3">
    <source>
        <dbReference type="ARBA" id="ARBA00019080"/>
    </source>
</evidence>
<keyword evidence="5 6" id="KW-0539">Nucleus</keyword>
<dbReference type="InterPro" id="IPR007220">
    <property type="entry name" value="ORC2"/>
</dbReference>
<evidence type="ECO:0000256" key="4">
    <source>
        <dbReference type="ARBA" id="ARBA00022705"/>
    </source>
</evidence>
<evidence type="ECO:0000259" key="8">
    <source>
        <dbReference type="Pfam" id="PF04084"/>
    </source>
</evidence>
<feature type="compositionally biased region" description="Pro residues" evidence="7">
    <location>
        <begin position="56"/>
        <end position="65"/>
    </location>
</feature>
<accession>A0A4Y7MUL9</accession>
<comment type="similarity">
    <text evidence="2 6">Belongs to the ORC2 family.</text>
</comment>
<dbReference type="EMBL" id="LR014817">
    <property type="protein sequence ID" value="SVE84436.1"/>
    <property type="molecule type" value="mRNA"/>
</dbReference>
<dbReference type="GO" id="GO:0006406">
    <property type="term" value="P:mRNA export from nucleus"/>
    <property type="evidence" value="ECO:0007669"/>
    <property type="project" value="InterPro"/>
</dbReference>
<dbReference type="InterPro" id="IPR056773">
    <property type="entry name" value="WHD_ORC2"/>
</dbReference>
<evidence type="ECO:0000256" key="5">
    <source>
        <dbReference type="ARBA" id="ARBA00023242"/>
    </source>
</evidence>
<comment type="function">
    <text evidence="6">Component of the origin recognition complex (ORC) that binds origins of replication. DNA-binding is ATP-dependent. ORC is required to assemble the pre-replication complex necessary to initiate DNA replication.</text>
</comment>
<dbReference type="InterPro" id="IPR056772">
    <property type="entry name" value="RecA-like_ORC2"/>
</dbReference>
<feature type="domain" description="Origin recognition complex subunit 2 RecA-like" evidence="8">
    <location>
        <begin position="408"/>
        <end position="566"/>
    </location>
</feature>
<proteinExistence type="evidence at transcript level"/>
<feature type="region of interest" description="Disordered" evidence="7">
    <location>
        <begin position="50"/>
        <end position="69"/>
    </location>
</feature>
<dbReference type="Pfam" id="PF04084">
    <property type="entry name" value="RecA-like_ORC2"/>
    <property type="match status" value="1"/>
</dbReference>
<feature type="compositionally biased region" description="Polar residues" evidence="7">
    <location>
        <begin position="259"/>
        <end position="284"/>
    </location>
</feature>
<feature type="compositionally biased region" description="Polar residues" evidence="7">
    <location>
        <begin position="294"/>
        <end position="304"/>
    </location>
</feature>
<dbReference type="Gene3D" id="1.10.246.140">
    <property type="match status" value="1"/>
</dbReference>
<gene>
    <name evidence="10" type="primary">EOG090X0AVI</name>
</gene>
<dbReference type="GO" id="GO:0005664">
    <property type="term" value="C:nuclear origin of replication recognition complex"/>
    <property type="evidence" value="ECO:0007669"/>
    <property type="project" value="UniProtKB-UniRule"/>
</dbReference>
<feature type="compositionally biased region" description="Acidic residues" evidence="7">
    <location>
        <begin position="323"/>
        <end position="340"/>
    </location>
</feature>
<dbReference type="PANTHER" id="PTHR14052">
    <property type="entry name" value="ORIGIN RECOGNITION COMPLEX SUBUNIT 2"/>
    <property type="match status" value="1"/>
</dbReference>
<feature type="region of interest" description="Disordered" evidence="7">
    <location>
        <begin position="204"/>
        <end position="236"/>
    </location>
</feature>
<feature type="domain" description="Origin recognition complex subunit 2 winged-helix" evidence="9">
    <location>
        <begin position="622"/>
        <end position="682"/>
    </location>
</feature>
<dbReference type="GO" id="GO:0003688">
    <property type="term" value="F:DNA replication origin binding"/>
    <property type="evidence" value="ECO:0007669"/>
    <property type="project" value="UniProtKB-UniRule"/>
</dbReference>
<evidence type="ECO:0000256" key="6">
    <source>
        <dbReference type="RuleBase" id="RU368084"/>
    </source>
</evidence>